<dbReference type="RefSeq" id="WP_268601135.1">
    <property type="nucleotide sequence ID" value="NZ_JAMDLV010000006.1"/>
</dbReference>
<protein>
    <recommendedName>
        <fullName evidence="3">Phage minor structural protein</fullName>
    </recommendedName>
</protein>
<evidence type="ECO:0008006" key="3">
    <source>
        <dbReference type="Google" id="ProtNLM"/>
    </source>
</evidence>
<accession>A0ABT4DQQ9</accession>
<proteinExistence type="predicted"/>
<dbReference type="EMBL" id="JAMDLW010000009">
    <property type="protein sequence ID" value="MCY9519707.1"/>
    <property type="molecule type" value="Genomic_DNA"/>
</dbReference>
<sequence>MIEVSQEYKQAVYAPTRRTAAKVSFEILDNEAYDDNTSSVTSEAEISRKDQLTNKAREMSHRYATFERDYFRLDGSYHIPPRSGEDDSELGWWSDVIADENSVFSPPQVVTWTFAEEHNSMGLTMHFDVMANEYAADFDIDVYRLDGGRVAHESVVGNASTTYVWVHGLDNYGKIVLTIRKWAKPNRRARITEIDFGVIKEYEGDKLIKVSLVEQMNVVGDTLPANELKFTIDNSNKEFNILNPQGFYRFLKERQEVSLSIGVEVAEDEFEYINFEKYYLTDWQSDEGALTTTMTARNIFELLEQREYTQSAAGTLYTLAKDILLQAGVERFFIDEGLRDIPTNGFTDKMKARKALQCIGIAGKCAVYQDRQGVLNIRRFEVLDAQTTYMVYAGTDIFAGEMTYPAVDNGYDMKNITFDNVYKEPQIKLDKLVQFLVMTIYADGQKQELTFYNEGIKEGAALKCDNPLIQSQELAADVAEWIIGESNLRALYTVNWRQNPCLEPGDIVLVEDSFEAKKQSRITKHEFQFSGYLSGKTETKGGV</sequence>
<comment type="caution">
    <text evidence="1">The sequence shown here is derived from an EMBL/GenBank/DDBJ whole genome shotgun (WGS) entry which is preliminary data.</text>
</comment>
<reference evidence="1 2" key="1">
    <citation type="submission" date="2022-05" db="EMBL/GenBank/DDBJ databases">
        <title>Genome Sequencing of Bee-Associated Microbes.</title>
        <authorList>
            <person name="Dunlap C."/>
        </authorList>
    </citation>
    <scope>NUCLEOTIDE SEQUENCE [LARGE SCALE GENOMIC DNA]</scope>
    <source>
        <strain evidence="1 2">NRRL NRS-1438</strain>
    </source>
</reference>
<gene>
    <name evidence="1" type="ORF">M5X09_08440</name>
</gene>
<name>A0ABT4DQQ9_9BACL</name>
<dbReference type="Proteomes" id="UP001207626">
    <property type="component" value="Unassembled WGS sequence"/>
</dbReference>
<evidence type="ECO:0000313" key="1">
    <source>
        <dbReference type="EMBL" id="MCY9519707.1"/>
    </source>
</evidence>
<keyword evidence="2" id="KW-1185">Reference proteome</keyword>
<evidence type="ECO:0000313" key="2">
    <source>
        <dbReference type="Proteomes" id="UP001207626"/>
    </source>
</evidence>
<organism evidence="1 2">
    <name type="scientific">Paenibacillus apiarius</name>
    <dbReference type="NCBI Taxonomy" id="46240"/>
    <lineage>
        <taxon>Bacteria</taxon>
        <taxon>Bacillati</taxon>
        <taxon>Bacillota</taxon>
        <taxon>Bacilli</taxon>
        <taxon>Bacillales</taxon>
        <taxon>Paenibacillaceae</taxon>
        <taxon>Paenibacillus</taxon>
    </lineage>
</organism>